<dbReference type="InterPro" id="IPR008271">
    <property type="entry name" value="Ser/Thr_kinase_AS"/>
</dbReference>
<evidence type="ECO:0000313" key="14">
    <source>
        <dbReference type="Proteomes" id="UP000612746"/>
    </source>
</evidence>
<dbReference type="InterPro" id="IPR000719">
    <property type="entry name" value="Prot_kinase_dom"/>
</dbReference>
<feature type="compositionally biased region" description="Polar residues" evidence="10">
    <location>
        <begin position="946"/>
        <end position="960"/>
    </location>
</feature>
<dbReference type="AlphaFoldDB" id="A0A8H7Q4L6"/>
<dbReference type="PROSITE" id="PS50011">
    <property type="entry name" value="PROTEIN_KINASE_DOM"/>
    <property type="match status" value="1"/>
</dbReference>
<dbReference type="InterPro" id="IPR017441">
    <property type="entry name" value="Protein_kinase_ATP_BS"/>
</dbReference>
<organism evidence="13 14">
    <name type="scientific">Umbelopsis vinacea</name>
    <dbReference type="NCBI Taxonomy" id="44442"/>
    <lineage>
        <taxon>Eukaryota</taxon>
        <taxon>Fungi</taxon>
        <taxon>Fungi incertae sedis</taxon>
        <taxon>Mucoromycota</taxon>
        <taxon>Mucoromycotina</taxon>
        <taxon>Umbelopsidomycetes</taxon>
        <taxon>Umbelopsidales</taxon>
        <taxon>Umbelopsidaceae</taxon>
        <taxon>Umbelopsis</taxon>
    </lineage>
</organism>
<accession>A0A8H7Q4L6</accession>
<feature type="region of interest" description="Disordered" evidence="10">
    <location>
        <begin position="422"/>
        <end position="472"/>
    </location>
</feature>
<feature type="non-terminal residue" evidence="13">
    <location>
        <position position="1"/>
    </location>
</feature>
<dbReference type="FunFam" id="3.30.200.20:FF:000003">
    <property type="entry name" value="Non-specific serine/threonine protein kinase"/>
    <property type="match status" value="1"/>
</dbReference>
<dbReference type="SUPFAM" id="SSF56112">
    <property type="entry name" value="Protein kinase-like (PK-like)"/>
    <property type="match status" value="1"/>
</dbReference>
<evidence type="ECO:0000259" key="11">
    <source>
        <dbReference type="PROSITE" id="PS50011"/>
    </source>
</evidence>
<sequence>SRPMATSALFPMPQNRSTSQSSNGTPPTLPTARTRPVSTPVPLHDYMTDIEQANYMRPHQLYAQPYVNRTASQDHHRRYYQYRKQNMFGPYLMLQTLGEGEFGKVKLGMHIETQQEVAIKLIRKESVDNSTRLSKVEREISVLRLTYLQRWLPKTVRHPYIVKLYDVLETEKYIGIILECASGGELFEYILARRFLKEQDASRLFAQLISGVHYLHQKHIVHRDLKLENLLLDRNRNVIITDFGFANQFNSAKDDLMATSCGSPCYAAPELVVSEGLYVGSAVDIWSCGVILYAMLCGYLPFDDDPANPDGDNINLLYKHILSSSLVFPDYVSPMARDLLDKMLVPDPTKRCDIQTIMEHPWLQQYRSLFAKSLRELEFQATTSAELTLSPVGAEAYRYAQQTLGLQEFSASRNTFSSDYDLGSSNGVGEPALDGQSTKSADEDAVVPSSKEVASSDSSNSTRKGSDVSAPDMKTHFSVQMNQVVPINKEEPASITSPKPSRTYPTAVVSPEKPMNDPLSPKPGMNDKRGSHRKGYSTEKFFNLITGGYSQSTSIPKSTTFGGLKRNNTMNITPTPTKSSSNPGTGRNHNRFGSVSIARGTGSILHAKFLSSLSGSPSRRSVHVEDAPSGPWPATSVSASVLPSNTGSGGHSAKNPRVVKQQPIPETTQSSTAVRGTRRKAMSLLVTPAVAESSEEDSSSENRWLGVETGRKALAFARRASIRSRTRPDKSAHDSDRDSGTMEGIVEDDAPKDSQDKDRQKTTGKKMMDWIKKKSNLRDIRSPISISSSPFDQLGRSFAHASMRGRPPSGWAPEEAKLRIYHGAVDQSALTSRSPKEVFNEVKTMLQSMGIDVKNEGDYKVKCIRRKRKSINGHLVPPSTNASVDTFDADSGMSLSLADQKKRRGVTGTATIRNLLRRSSAHSHESNPPHQRHTSGSDDDGVARQASKQCTSSSLNSTVSGKPVAPIYGDESVDSGDEIRFSIELCKFKNLHGLYIVDIRRMRGNVWGYKFVYHQLLEALDLYRKGGYIPGPERQQPPPSNPIMATDSKKNPDFHGLGSIAEIKV</sequence>
<dbReference type="EMBL" id="JAEPRA010000005">
    <property type="protein sequence ID" value="KAG2185203.1"/>
    <property type="molecule type" value="Genomic_DNA"/>
</dbReference>
<feature type="domain" description="Protein kinase" evidence="11">
    <location>
        <begin position="91"/>
        <end position="363"/>
    </location>
</feature>
<evidence type="ECO:0000256" key="9">
    <source>
        <dbReference type="PROSITE-ProRule" id="PRU10141"/>
    </source>
</evidence>
<comment type="caution">
    <text evidence="13">The sequence shown here is derived from an EMBL/GenBank/DDBJ whole genome shotgun (WGS) entry which is preliminary data.</text>
</comment>
<dbReference type="FunFam" id="1.10.510.10:FF:000571">
    <property type="entry name" value="Maternal embryonic leucine zipper kinase"/>
    <property type="match status" value="1"/>
</dbReference>
<dbReference type="GO" id="GO:0005524">
    <property type="term" value="F:ATP binding"/>
    <property type="evidence" value="ECO:0007669"/>
    <property type="project" value="UniProtKB-UniRule"/>
</dbReference>
<dbReference type="SMART" id="SM00220">
    <property type="entry name" value="S_TKc"/>
    <property type="match status" value="1"/>
</dbReference>
<proteinExistence type="predicted"/>
<dbReference type="Gene3D" id="3.30.310.80">
    <property type="entry name" value="Kinase associated domain 1, KA1"/>
    <property type="match status" value="1"/>
</dbReference>
<dbReference type="PROSITE" id="PS50032">
    <property type="entry name" value="KA1"/>
    <property type="match status" value="1"/>
</dbReference>
<comment type="catalytic activity">
    <reaction evidence="8">
        <text>L-seryl-[protein] + ATP = O-phospho-L-seryl-[protein] + ADP + H(+)</text>
        <dbReference type="Rhea" id="RHEA:17989"/>
        <dbReference type="Rhea" id="RHEA-COMP:9863"/>
        <dbReference type="Rhea" id="RHEA-COMP:11604"/>
        <dbReference type="ChEBI" id="CHEBI:15378"/>
        <dbReference type="ChEBI" id="CHEBI:29999"/>
        <dbReference type="ChEBI" id="CHEBI:30616"/>
        <dbReference type="ChEBI" id="CHEBI:83421"/>
        <dbReference type="ChEBI" id="CHEBI:456216"/>
        <dbReference type="EC" id="2.7.11.1"/>
    </reaction>
</comment>
<evidence type="ECO:0000256" key="8">
    <source>
        <dbReference type="ARBA" id="ARBA00048679"/>
    </source>
</evidence>
<evidence type="ECO:0000256" key="3">
    <source>
        <dbReference type="ARBA" id="ARBA00022679"/>
    </source>
</evidence>
<feature type="region of interest" description="Disordered" evidence="10">
    <location>
        <begin position="489"/>
        <end position="533"/>
    </location>
</feature>
<name>A0A8H7Q4L6_9FUNG</name>
<feature type="compositionally biased region" description="Polar residues" evidence="10">
    <location>
        <begin position="452"/>
        <end position="463"/>
    </location>
</feature>
<dbReference type="Pfam" id="PF02149">
    <property type="entry name" value="KA1"/>
    <property type="match status" value="1"/>
</dbReference>
<keyword evidence="4 9" id="KW-0547">Nucleotide-binding</keyword>
<keyword evidence="6 9" id="KW-0067">ATP-binding</keyword>
<dbReference type="InterPro" id="IPR011009">
    <property type="entry name" value="Kinase-like_dom_sf"/>
</dbReference>
<reference evidence="13" key="1">
    <citation type="submission" date="2020-12" db="EMBL/GenBank/DDBJ databases">
        <title>Metabolic potential, ecology and presence of endohyphal bacteria is reflected in genomic diversity of Mucoromycotina.</title>
        <authorList>
            <person name="Muszewska A."/>
            <person name="Okrasinska A."/>
            <person name="Steczkiewicz K."/>
            <person name="Drgas O."/>
            <person name="Orlowska M."/>
            <person name="Perlinska-Lenart U."/>
            <person name="Aleksandrzak-Piekarczyk T."/>
            <person name="Szatraj K."/>
            <person name="Zielenkiewicz U."/>
            <person name="Pilsyk S."/>
            <person name="Malc E."/>
            <person name="Mieczkowski P."/>
            <person name="Kruszewska J.S."/>
            <person name="Biernat P."/>
            <person name="Pawlowska J."/>
        </authorList>
    </citation>
    <scope>NUCLEOTIDE SEQUENCE</scope>
    <source>
        <strain evidence="13">WA0000051536</strain>
    </source>
</reference>
<dbReference type="GO" id="GO:0005737">
    <property type="term" value="C:cytoplasm"/>
    <property type="evidence" value="ECO:0007669"/>
    <property type="project" value="TreeGrafter"/>
</dbReference>
<dbReference type="PANTHER" id="PTHR24346">
    <property type="entry name" value="MAP/MICROTUBULE AFFINITY-REGULATING KINASE"/>
    <property type="match status" value="1"/>
</dbReference>
<dbReference type="GO" id="GO:0004674">
    <property type="term" value="F:protein serine/threonine kinase activity"/>
    <property type="evidence" value="ECO:0007669"/>
    <property type="project" value="UniProtKB-KW"/>
</dbReference>
<dbReference type="InterPro" id="IPR001772">
    <property type="entry name" value="KA1_dom"/>
</dbReference>
<evidence type="ECO:0000259" key="12">
    <source>
        <dbReference type="PROSITE" id="PS50032"/>
    </source>
</evidence>
<feature type="compositionally biased region" description="Polar residues" evidence="10">
    <location>
        <begin position="664"/>
        <end position="674"/>
    </location>
</feature>
<feature type="region of interest" description="Disordered" evidence="10">
    <location>
        <begin position="719"/>
        <end position="766"/>
    </location>
</feature>
<dbReference type="InterPro" id="IPR028375">
    <property type="entry name" value="KA1/Ssp2_C"/>
</dbReference>
<dbReference type="EC" id="2.7.11.1" evidence="1"/>
<dbReference type="PANTHER" id="PTHR24346:SF110">
    <property type="entry name" value="NON-SPECIFIC SERINE_THREONINE PROTEIN KINASE"/>
    <property type="match status" value="1"/>
</dbReference>
<gene>
    <name evidence="13" type="ORF">INT44_001993</name>
</gene>
<feature type="binding site" evidence="9">
    <location>
        <position position="124"/>
    </location>
    <ligand>
        <name>ATP</name>
        <dbReference type="ChEBI" id="CHEBI:30616"/>
    </ligand>
</feature>
<feature type="compositionally biased region" description="Basic and acidic residues" evidence="10">
    <location>
        <begin position="749"/>
        <end position="766"/>
    </location>
</feature>
<dbReference type="PROSITE" id="PS00107">
    <property type="entry name" value="PROTEIN_KINASE_ATP"/>
    <property type="match status" value="1"/>
</dbReference>
<keyword evidence="14" id="KW-1185">Reference proteome</keyword>
<keyword evidence="2" id="KW-0723">Serine/threonine-protein kinase</keyword>
<feature type="compositionally biased region" description="Polar residues" evidence="10">
    <location>
        <begin position="14"/>
        <end position="24"/>
    </location>
</feature>
<dbReference type="PROSITE" id="PS00108">
    <property type="entry name" value="PROTEIN_KINASE_ST"/>
    <property type="match status" value="1"/>
</dbReference>
<evidence type="ECO:0000256" key="2">
    <source>
        <dbReference type="ARBA" id="ARBA00022527"/>
    </source>
</evidence>
<feature type="compositionally biased region" description="Basic and acidic residues" evidence="10">
    <location>
        <begin position="726"/>
        <end position="740"/>
    </location>
</feature>
<evidence type="ECO:0000313" key="13">
    <source>
        <dbReference type="EMBL" id="KAG2185203.1"/>
    </source>
</evidence>
<feature type="region of interest" description="Disordered" evidence="10">
    <location>
        <begin position="917"/>
        <end position="966"/>
    </location>
</feature>
<comment type="catalytic activity">
    <reaction evidence="7">
        <text>L-threonyl-[protein] + ATP = O-phospho-L-threonyl-[protein] + ADP + H(+)</text>
        <dbReference type="Rhea" id="RHEA:46608"/>
        <dbReference type="Rhea" id="RHEA-COMP:11060"/>
        <dbReference type="Rhea" id="RHEA-COMP:11605"/>
        <dbReference type="ChEBI" id="CHEBI:15378"/>
        <dbReference type="ChEBI" id="CHEBI:30013"/>
        <dbReference type="ChEBI" id="CHEBI:30616"/>
        <dbReference type="ChEBI" id="CHEBI:61977"/>
        <dbReference type="ChEBI" id="CHEBI:456216"/>
        <dbReference type="EC" id="2.7.11.1"/>
    </reaction>
</comment>
<feature type="region of interest" description="Disordered" evidence="10">
    <location>
        <begin position="1030"/>
        <end position="1057"/>
    </location>
</feature>
<feature type="compositionally biased region" description="Polar residues" evidence="10">
    <location>
        <begin position="556"/>
        <end position="593"/>
    </location>
</feature>
<dbReference type="GO" id="GO:0035556">
    <property type="term" value="P:intracellular signal transduction"/>
    <property type="evidence" value="ECO:0007669"/>
    <property type="project" value="TreeGrafter"/>
</dbReference>
<evidence type="ECO:0000256" key="1">
    <source>
        <dbReference type="ARBA" id="ARBA00012513"/>
    </source>
</evidence>
<dbReference type="OrthoDB" id="193931at2759"/>
<feature type="region of interest" description="Disordered" evidence="10">
    <location>
        <begin position="1"/>
        <end position="41"/>
    </location>
</feature>
<protein>
    <recommendedName>
        <fullName evidence="1">non-specific serine/threonine protein kinase</fullName>
        <ecNumber evidence="1">2.7.11.1</ecNumber>
    </recommendedName>
</protein>
<feature type="compositionally biased region" description="Polar residues" evidence="10">
    <location>
        <begin position="635"/>
        <end position="646"/>
    </location>
</feature>
<evidence type="ECO:0000256" key="5">
    <source>
        <dbReference type="ARBA" id="ARBA00022777"/>
    </source>
</evidence>
<evidence type="ECO:0000256" key="6">
    <source>
        <dbReference type="ARBA" id="ARBA00022840"/>
    </source>
</evidence>
<feature type="compositionally biased region" description="Polar residues" evidence="10">
    <location>
        <begin position="494"/>
        <end position="504"/>
    </location>
</feature>
<evidence type="ECO:0000256" key="4">
    <source>
        <dbReference type="ARBA" id="ARBA00022741"/>
    </source>
</evidence>
<keyword evidence="3" id="KW-0808">Transferase</keyword>
<dbReference type="Pfam" id="PF00069">
    <property type="entry name" value="Pkinase"/>
    <property type="match status" value="1"/>
</dbReference>
<evidence type="ECO:0000256" key="7">
    <source>
        <dbReference type="ARBA" id="ARBA00047899"/>
    </source>
</evidence>
<dbReference type="SUPFAM" id="SSF103243">
    <property type="entry name" value="KA1-like"/>
    <property type="match status" value="1"/>
</dbReference>
<feature type="region of interest" description="Disordered" evidence="10">
    <location>
        <begin position="613"/>
        <end position="679"/>
    </location>
</feature>
<evidence type="ECO:0000256" key="10">
    <source>
        <dbReference type="SAM" id="MobiDB-lite"/>
    </source>
</evidence>
<dbReference type="Proteomes" id="UP000612746">
    <property type="component" value="Unassembled WGS sequence"/>
</dbReference>
<feature type="region of interest" description="Disordered" evidence="10">
    <location>
        <begin position="556"/>
        <end position="594"/>
    </location>
</feature>
<feature type="domain" description="KA1" evidence="12">
    <location>
        <begin position="972"/>
        <end position="1022"/>
    </location>
</feature>
<dbReference type="Gene3D" id="1.10.510.10">
    <property type="entry name" value="Transferase(Phosphotransferase) domain 1"/>
    <property type="match status" value="1"/>
</dbReference>
<keyword evidence="5" id="KW-0418">Kinase</keyword>